<feature type="domain" description="C2H2-type" evidence="1">
    <location>
        <begin position="13"/>
        <end position="36"/>
    </location>
</feature>
<organism evidence="2 3">
    <name type="scientific">Hyaloscypha bicolor E</name>
    <dbReference type="NCBI Taxonomy" id="1095630"/>
    <lineage>
        <taxon>Eukaryota</taxon>
        <taxon>Fungi</taxon>
        <taxon>Dikarya</taxon>
        <taxon>Ascomycota</taxon>
        <taxon>Pezizomycotina</taxon>
        <taxon>Leotiomycetes</taxon>
        <taxon>Helotiales</taxon>
        <taxon>Hyaloscyphaceae</taxon>
        <taxon>Hyaloscypha</taxon>
        <taxon>Hyaloscypha bicolor</taxon>
    </lineage>
</organism>
<sequence>MGATEMAAKQLSCAVEHCDLNFSSQRELHRHEGEPHGELRCRLRACCGSPGATSADAFESHNVKEQVQNVVFNARPEVQAPVSAEGQAEVVIVDRDSRQSLKAFLPFNNSSETQPTAPALGRQIVSIPHNQYSPEPSVTEPPHIFSYTPLPEHQEGCVPRIFEET</sequence>
<dbReference type="OrthoDB" id="10277004at2759"/>
<dbReference type="PROSITE" id="PS00028">
    <property type="entry name" value="ZINC_FINGER_C2H2_1"/>
    <property type="match status" value="1"/>
</dbReference>
<reference evidence="2 3" key="1">
    <citation type="submission" date="2016-04" db="EMBL/GenBank/DDBJ databases">
        <title>A degradative enzymes factory behind the ericoid mycorrhizal symbiosis.</title>
        <authorList>
            <consortium name="DOE Joint Genome Institute"/>
            <person name="Martino E."/>
            <person name="Morin E."/>
            <person name="Grelet G."/>
            <person name="Kuo A."/>
            <person name="Kohler A."/>
            <person name="Daghino S."/>
            <person name="Barry K."/>
            <person name="Choi C."/>
            <person name="Cichocki N."/>
            <person name="Clum A."/>
            <person name="Copeland A."/>
            <person name="Hainaut M."/>
            <person name="Haridas S."/>
            <person name="Labutti K."/>
            <person name="Lindquist E."/>
            <person name="Lipzen A."/>
            <person name="Khouja H.-R."/>
            <person name="Murat C."/>
            <person name="Ohm R."/>
            <person name="Olson A."/>
            <person name="Spatafora J."/>
            <person name="Veneault-Fourrey C."/>
            <person name="Henrissat B."/>
            <person name="Grigoriev I."/>
            <person name="Martin F."/>
            <person name="Perotto S."/>
        </authorList>
    </citation>
    <scope>NUCLEOTIDE SEQUENCE [LARGE SCALE GENOMIC DNA]</scope>
    <source>
        <strain evidence="2 3">E</strain>
    </source>
</reference>
<gene>
    <name evidence="2" type="ORF">K444DRAFT_622650</name>
</gene>
<dbReference type="GeneID" id="36590221"/>
<dbReference type="EMBL" id="KZ613920">
    <property type="protein sequence ID" value="PMD49568.1"/>
    <property type="molecule type" value="Genomic_DNA"/>
</dbReference>
<evidence type="ECO:0000313" key="2">
    <source>
        <dbReference type="EMBL" id="PMD49568.1"/>
    </source>
</evidence>
<dbReference type="InParanoid" id="A0A2J6SFL9"/>
<evidence type="ECO:0000313" key="3">
    <source>
        <dbReference type="Proteomes" id="UP000235371"/>
    </source>
</evidence>
<evidence type="ECO:0000259" key="1">
    <source>
        <dbReference type="PROSITE" id="PS00028"/>
    </source>
</evidence>
<name>A0A2J6SFL9_9HELO</name>
<dbReference type="AlphaFoldDB" id="A0A2J6SFL9"/>
<proteinExistence type="predicted"/>
<accession>A0A2J6SFL9</accession>
<keyword evidence="3" id="KW-1185">Reference proteome</keyword>
<dbReference type="Proteomes" id="UP000235371">
    <property type="component" value="Unassembled WGS sequence"/>
</dbReference>
<protein>
    <recommendedName>
        <fullName evidence="1">C2H2-type domain-containing protein</fullName>
    </recommendedName>
</protein>
<dbReference type="RefSeq" id="XP_024726472.1">
    <property type="nucleotide sequence ID" value="XM_024882144.1"/>
</dbReference>
<dbReference type="InterPro" id="IPR013087">
    <property type="entry name" value="Znf_C2H2_type"/>
</dbReference>